<dbReference type="InterPro" id="IPR009057">
    <property type="entry name" value="Homeodomain-like_sf"/>
</dbReference>
<sequence length="122" mass="14628">MEHTPEEEERIKAIQRYLEGEREVEIYRSLERSKGWFNKWLGRYKTGRKGWYKDLPKRARVIPHKTSERIEQIVVNIRKALMDGTEDSTKYSRVGAEAVQFHMEELWVTNHRRSHLYPPSNG</sequence>
<dbReference type="EMBL" id="MT631501">
    <property type="protein sequence ID" value="QNO52130.1"/>
    <property type="molecule type" value="Genomic_DNA"/>
</dbReference>
<proteinExistence type="predicted"/>
<accession>A0A7G9YVU6</accession>
<organism evidence="1">
    <name type="scientific">Candidatus Methanophagaceae archaeon ANME-1 ERB6</name>
    <dbReference type="NCBI Taxonomy" id="2759912"/>
    <lineage>
        <taxon>Archaea</taxon>
        <taxon>Methanobacteriati</taxon>
        <taxon>Methanobacteriota</taxon>
        <taxon>Stenosarchaea group</taxon>
        <taxon>Methanomicrobia</taxon>
        <taxon>Candidatus Methanophagales</taxon>
        <taxon>Candidatus Methanophagaceae</taxon>
    </lineage>
</organism>
<reference evidence="1" key="1">
    <citation type="submission" date="2020-06" db="EMBL/GenBank/DDBJ databases">
        <title>Unique genomic features of the anaerobic methanotrophic archaea.</title>
        <authorList>
            <person name="Chadwick G.L."/>
            <person name="Skennerton C.T."/>
            <person name="Laso-Perez R."/>
            <person name="Leu A.O."/>
            <person name="Speth D.R."/>
            <person name="Yu H."/>
            <person name="Morgan-Lang C."/>
            <person name="Hatzenpichler R."/>
            <person name="Goudeau D."/>
            <person name="Malmstrom R."/>
            <person name="Brazelton W.J."/>
            <person name="Woyke T."/>
            <person name="Hallam S.J."/>
            <person name="Tyson G.W."/>
            <person name="Wegener G."/>
            <person name="Boetius A."/>
            <person name="Orphan V."/>
        </authorList>
    </citation>
    <scope>NUCLEOTIDE SEQUENCE</scope>
</reference>
<name>A0A7G9YVU6_9EURY</name>
<dbReference type="AlphaFoldDB" id="A0A7G9YVU6"/>
<protein>
    <submittedName>
        <fullName evidence="1">Uncharacterized protein</fullName>
    </submittedName>
</protein>
<gene>
    <name evidence="1" type="ORF">GAKKPHMA_00036</name>
</gene>
<dbReference type="SUPFAM" id="SSF46689">
    <property type="entry name" value="Homeodomain-like"/>
    <property type="match status" value="1"/>
</dbReference>
<dbReference type="Pfam" id="PF13384">
    <property type="entry name" value="HTH_23"/>
    <property type="match status" value="1"/>
</dbReference>
<evidence type="ECO:0000313" key="1">
    <source>
        <dbReference type="EMBL" id="QNO52130.1"/>
    </source>
</evidence>